<dbReference type="InterPro" id="IPR028098">
    <property type="entry name" value="Glyco_trans_4-like_N"/>
</dbReference>
<name>A0A221KB70_VITFI</name>
<evidence type="ECO:0000259" key="1">
    <source>
        <dbReference type="Pfam" id="PF13477"/>
    </source>
</evidence>
<protein>
    <submittedName>
        <fullName evidence="2">Glycosyl transferase family 1</fullName>
    </submittedName>
</protein>
<dbReference type="KEGG" id="vff:VITFI_CDS0493"/>
<evidence type="ECO:0000313" key="3">
    <source>
        <dbReference type="Proteomes" id="UP000199729"/>
    </source>
</evidence>
<feature type="domain" description="Glycosyltransferase subfamily 4-like N-terminal" evidence="1">
    <location>
        <begin position="40"/>
        <end position="174"/>
    </location>
</feature>
<dbReference type="AlphaFoldDB" id="A0A221KB70"/>
<dbReference type="Pfam" id="PF13477">
    <property type="entry name" value="Glyco_trans_4_2"/>
    <property type="match status" value="1"/>
</dbReference>
<dbReference type="PANTHER" id="PTHR12526">
    <property type="entry name" value="GLYCOSYLTRANSFERASE"/>
    <property type="match status" value="1"/>
</dbReference>
<reference evidence="2 3" key="1">
    <citation type="submission" date="2017-07" db="EMBL/GenBank/DDBJ databases">
        <title>Complete Genome Sequence of the cosmetic ferment Vitreoscilla filiformis (ATCC15551).</title>
        <authorList>
            <person name="Contreras S."/>
            <person name="Sagory-Zalkind P."/>
            <person name="Blanquart H."/>
            <person name="Iltis A."/>
            <person name="Morand S.C."/>
        </authorList>
    </citation>
    <scope>NUCLEOTIDE SEQUENCE [LARGE SCALE GENOMIC DNA]</scope>
    <source>
        <strain evidence="2 3">ATCC 15551</strain>
    </source>
</reference>
<organism evidence="2 3">
    <name type="scientific">Vitreoscilla filiformis</name>
    <dbReference type="NCBI Taxonomy" id="63"/>
    <lineage>
        <taxon>Bacteria</taxon>
        <taxon>Pseudomonadati</taxon>
        <taxon>Pseudomonadota</taxon>
        <taxon>Betaproteobacteria</taxon>
        <taxon>Neisseriales</taxon>
        <taxon>Neisseriaceae</taxon>
        <taxon>Vitreoscilla</taxon>
    </lineage>
</organism>
<gene>
    <name evidence="2" type="ORF">VITFI_CDS0493</name>
</gene>
<accession>A0A221KB70</accession>
<proteinExistence type="predicted"/>
<dbReference type="PANTHER" id="PTHR12526:SF636">
    <property type="entry name" value="BLL3647 PROTEIN"/>
    <property type="match status" value="1"/>
</dbReference>
<keyword evidence="2" id="KW-0808">Transferase</keyword>
<keyword evidence="3" id="KW-1185">Reference proteome</keyword>
<dbReference type="Gene3D" id="3.40.50.2000">
    <property type="entry name" value="Glycogen Phosphorylase B"/>
    <property type="match status" value="2"/>
</dbReference>
<dbReference type="Pfam" id="PF13692">
    <property type="entry name" value="Glyco_trans_1_4"/>
    <property type="match status" value="1"/>
</dbReference>
<evidence type="ECO:0000313" key="2">
    <source>
        <dbReference type="EMBL" id="ASM76272.1"/>
    </source>
</evidence>
<dbReference type="GO" id="GO:0016757">
    <property type="term" value="F:glycosyltransferase activity"/>
    <property type="evidence" value="ECO:0007669"/>
    <property type="project" value="TreeGrafter"/>
</dbReference>
<dbReference type="OrthoDB" id="832722at2"/>
<dbReference type="Proteomes" id="UP000199729">
    <property type="component" value="Chromosome"/>
</dbReference>
<dbReference type="RefSeq" id="WP_089415664.1">
    <property type="nucleotide sequence ID" value="NZ_CP022423.1"/>
</dbReference>
<dbReference type="SUPFAM" id="SSF53756">
    <property type="entry name" value="UDP-Glycosyltransferase/glycogen phosphorylase"/>
    <property type="match status" value="1"/>
</dbReference>
<dbReference type="EMBL" id="CP022423">
    <property type="protein sequence ID" value="ASM76272.1"/>
    <property type="molecule type" value="Genomic_DNA"/>
</dbReference>
<sequence>MSRHKGKFIPSQPLAASAALRTATGPRSVGATVRPAALRLVLIGDAESPHLLKWARALAPRLDVWVISSRGFAPAFDAFLPAERRLALGTRPRFEGGNIELLRALPEVLRFLQAVRPDWIAPHYLSSHGTLAWLAVRFGGVKARIAGSAWGSDILVAPQRSRMMRWVTTRVLGACTLTTSDSQHMARRMKELGAAEVLTFPFGLETMPPLPNRKDEALFFANRGLEPIYAPQRVLDVFAALSAGWPEARLVVANDGSLRAELEARVQADPALAGRVQFVGRLDATTQATWYSRARWYLSLPQSDSVSVSVLEAMAHGAIPILSDVPANRELVSDGHNGLILSASERPTRERLGPLQARAKAVSAELHQWVGQHALFPASVQVYVQRLVELTPRPPVGAPADA</sequence>